<dbReference type="Proteomes" id="UP000035100">
    <property type="component" value="Unassembled WGS sequence"/>
</dbReference>
<dbReference type="SMART" id="SM00530">
    <property type="entry name" value="HTH_XRE"/>
    <property type="match status" value="1"/>
</dbReference>
<dbReference type="InterPro" id="IPR010982">
    <property type="entry name" value="Lambda_DNA-bd_dom_sf"/>
</dbReference>
<keyword evidence="1" id="KW-0472">Membrane</keyword>
<comment type="caution">
    <text evidence="3">The sequence shown here is derived from an EMBL/GenBank/DDBJ whole genome shotgun (WGS) entry which is preliminary data.</text>
</comment>
<dbReference type="RefSeq" id="WP_018301072.1">
    <property type="nucleotide sequence ID" value="NZ_KB902276.1"/>
</dbReference>
<dbReference type="SUPFAM" id="SSF47413">
    <property type="entry name" value="lambda repressor-like DNA-binding domains"/>
    <property type="match status" value="1"/>
</dbReference>
<evidence type="ECO:0000256" key="1">
    <source>
        <dbReference type="SAM" id="Phobius"/>
    </source>
</evidence>
<accession>A0A0D0NNY1</accession>
<gene>
    <name evidence="3" type="ORF">Wenmar_01565</name>
</gene>
<keyword evidence="1" id="KW-0812">Transmembrane</keyword>
<reference evidence="3 4" key="1">
    <citation type="submission" date="2013-01" db="EMBL/GenBank/DDBJ databases">
        <authorList>
            <person name="Fiebig A."/>
            <person name="Goeker M."/>
            <person name="Klenk H.-P.P."/>
        </authorList>
    </citation>
    <scope>NUCLEOTIDE SEQUENCE [LARGE SCALE GENOMIC DNA]</scope>
    <source>
        <strain evidence="3 4">DSM 24838</strain>
    </source>
</reference>
<dbReference type="STRING" id="1123501.Wenmar_01565"/>
<dbReference type="GO" id="GO:0003677">
    <property type="term" value="F:DNA binding"/>
    <property type="evidence" value="ECO:0007669"/>
    <property type="project" value="InterPro"/>
</dbReference>
<dbReference type="Pfam" id="PF01381">
    <property type="entry name" value="HTH_3"/>
    <property type="match status" value="1"/>
</dbReference>
<dbReference type="EMBL" id="AONG01000008">
    <property type="protein sequence ID" value="KIQ69995.1"/>
    <property type="molecule type" value="Genomic_DNA"/>
</dbReference>
<dbReference type="Gene3D" id="1.10.260.40">
    <property type="entry name" value="lambda repressor-like DNA-binding domains"/>
    <property type="match status" value="1"/>
</dbReference>
<organism evidence="3 4">
    <name type="scientific">Wenxinia marina DSM 24838</name>
    <dbReference type="NCBI Taxonomy" id="1123501"/>
    <lineage>
        <taxon>Bacteria</taxon>
        <taxon>Pseudomonadati</taxon>
        <taxon>Pseudomonadota</taxon>
        <taxon>Alphaproteobacteria</taxon>
        <taxon>Rhodobacterales</taxon>
        <taxon>Roseobacteraceae</taxon>
        <taxon>Wenxinia</taxon>
    </lineage>
</organism>
<evidence type="ECO:0000259" key="2">
    <source>
        <dbReference type="PROSITE" id="PS50943"/>
    </source>
</evidence>
<keyword evidence="1" id="KW-1133">Transmembrane helix</keyword>
<dbReference type="CDD" id="cd00093">
    <property type="entry name" value="HTH_XRE"/>
    <property type="match status" value="1"/>
</dbReference>
<keyword evidence="4" id="KW-1185">Reference proteome</keyword>
<proteinExistence type="predicted"/>
<evidence type="ECO:0000313" key="3">
    <source>
        <dbReference type="EMBL" id="KIQ69995.1"/>
    </source>
</evidence>
<dbReference type="PROSITE" id="PS50943">
    <property type="entry name" value="HTH_CROC1"/>
    <property type="match status" value="1"/>
</dbReference>
<dbReference type="InterPro" id="IPR001387">
    <property type="entry name" value="Cro/C1-type_HTH"/>
</dbReference>
<protein>
    <submittedName>
        <fullName evidence="3">Putative transcriptional regulator</fullName>
    </submittedName>
</protein>
<dbReference type="PATRIC" id="fig|1123501.6.peg.1656"/>
<sequence length="281" mass="31261">MDKRDRATIFRDRVRQAMQTAGLTRSALARAGGVNRSTISQLLDEGAARLPNANLAAECATALGVSADWLLGLTDRPERPGDIVAASMEMARAARAVSDDQLLAWHREASGYKIRHVPATLPDMLKTREVLRWEYAPFLGKTPDQAIGAMEDRIAWMRSGGSDYEIALPLHELEALARGEGYYAGLDADVRRRQLDWLARQADELYPSLRLFLFDAHRIFSAPVTVFGPLIGVIYIGSFYLAFRESSRIRALSEHFDLLIRSAAIDARDIAAHVKELAERV</sequence>
<dbReference type="eggNOG" id="COG1476">
    <property type="taxonomic scope" value="Bacteria"/>
</dbReference>
<feature type="domain" description="HTH cro/C1-type" evidence="2">
    <location>
        <begin position="14"/>
        <end position="70"/>
    </location>
</feature>
<feature type="transmembrane region" description="Helical" evidence="1">
    <location>
        <begin position="220"/>
        <end position="243"/>
    </location>
</feature>
<name>A0A0D0NNY1_9RHOB</name>
<evidence type="ECO:0000313" key="4">
    <source>
        <dbReference type="Proteomes" id="UP000035100"/>
    </source>
</evidence>
<dbReference type="AlphaFoldDB" id="A0A0D0NNY1"/>